<dbReference type="GO" id="GO:0016787">
    <property type="term" value="F:hydrolase activity"/>
    <property type="evidence" value="ECO:0007669"/>
    <property type="project" value="UniProtKB-KW"/>
</dbReference>
<evidence type="ECO:0000313" key="4">
    <source>
        <dbReference type="Proteomes" id="UP001216510"/>
    </source>
</evidence>
<evidence type="ECO:0000259" key="2">
    <source>
        <dbReference type="Pfam" id="PF12146"/>
    </source>
</evidence>
<gene>
    <name evidence="3" type="ORF">PX653_10265</name>
</gene>
<sequence>MQAPRSLSWPVALAALALAGPARADEHPIALQTPTGTLNGTLHLPQDTKPAAVVLIVAGSGPTDRDGNNPLAGRNDSLKMLAQALARSGYASVRYDKRGIGQSGAAGGDESALRLDTYVDDAAAWVDKLNASGRYPAVAVAGHSEGALIGMLAAQRGKVASFISLAGSADGLGALLRKQLASQLPPDLAVANERVLQSLEQGKPTADVPAPLLSLYRPSVQPYLISSLRYQPARELGKLNVPVLLVQGTTDIQVGVEQARALQAAKPDACLAIIPGMNHLLKEVAADLPAQQRSYGDPALPLHGELPATLAGFLRKPCQPPGKVTAG</sequence>
<dbReference type="InterPro" id="IPR022742">
    <property type="entry name" value="Hydrolase_4"/>
</dbReference>
<feature type="domain" description="Serine aminopeptidase S33" evidence="2">
    <location>
        <begin position="79"/>
        <end position="281"/>
    </location>
</feature>
<evidence type="ECO:0000313" key="3">
    <source>
        <dbReference type="EMBL" id="WEF35121.1"/>
    </source>
</evidence>
<protein>
    <submittedName>
        <fullName evidence="3">Alpha/beta fold hydrolase</fullName>
    </submittedName>
</protein>
<dbReference type="PANTHER" id="PTHR43265">
    <property type="entry name" value="ESTERASE ESTD"/>
    <property type="match status" value="1"/>
</dbReference>
<dbReference type="InterPro" id="IPR029058">
    <property type="entry name" value="AB_hydrolase_fold"/>
</dbReference>
<accession>A0ABY8BJN2</accession>
<name>A0ABY8BJN2_9BURK</name>
<dbReference type="Gene3D" id="3.40.50.1820">
    <property type="entry name" value="alpha/beta hydrolase"/>
    <property type="match status" value="1"/>
</dbReference>
<keyword evidence="1" id="KW-0732">Signal</keyword>
<dbReference type="SUPFAM" id="SSF53474">
    <property type="entry name" value="alpha/beta-Hydrolases"/>
    <property type="match status" value="1"/>
</dbReference>
<dbReference type="PANTHER" id="PTHR43265:SF1">
    <property type="entry name" value="ESTERASE ESTD"/>
    <property type="match status" value="1"/>
</dbReference>
<feature type="chain" id="PRO_5046251376" evidence="1">
    <location>
        <begin position="25"/>
        <end position="327"/>
    </location>
</feature>
<dbReference type="EMBL" id="CP119083">
    <property type="protein sequence ID" value="WEF35121.1"/>
    <property type="molecule type" value="Genomic_DNA"/>
</dbReference>
<dbReference type="RefSeq" id="WP_277417791.1">
    <property type="nucleotide sequence ID" value="NZ_CP119083.1"/>
</dbReference>
<organism evidence="3 4">
    <name type="scientific">Pseudoduganella chitinolytica</name>
    <dbReference type="NCBI Taxonomy" id="34070"/>
    <lineage>
        <taxon>Bacteria</taxon>
        <taxon>Pseudomonadati</taxon>
        <taxon>Pseudomonadota</taxon>
        <taxon>Betaproteobacteria</taxon>
        <taxon>Burkholderiales</taxon>
        <taxon>Oxalobacteraceae</taxon>
        <taxon>Telluria group</taxon>
        <taxon>Pseudoduganella</taxon>
    </lineage>
</organism>
<evidence type="ECO:0000256" key="1">
    <source>
        <dbReference type="SAM" id="SignalP"/>
    </source>
</evidence>
<keyword evidence="3" id="KW-0378">Hydrolase</keyword>
<dbReference type="Pfam" id="PF12146">
    <property type="entry name" value="Hydrolase_4"/>
    <property type="match status" value="1"/>
</dbReference>
<reference evidence="3 4" key="1">
    <citation type="submission" date="2023-02" db="EMBL/GenBank/DDBJ databases">
        <title>Gemone sequence of Telluria chitinolytica ACM 3522T.</title>
        <authorList>
            <person name="Frediansyah A."/>
            <person name="Miess H."/>
            <person name="Gross H."/>
        </authorList>
    </citation>
    <scope>NUCLEOTIDE SEQUENCE [LARGE SCALE GENOMIC DNA]</scope>
    <source>
        <strain evidence="3 4">ACM 3522</strain>
    </source>
</reference>
<proteinExistence type="predicted"/>
<dbReference type="InterPro" id="IPR053145">
    <property type="entry name" value="AB_hydrolase_Est10"/>
</dbReference>
<keyword evidence="4" id="KW-1185">Reference proteome</keyword>
<dbReference type="Proteomes" id="UP001216510">
    <property type="component" value="Chromosome"/>
</dbReference>
<feature type="signal peptide" evidence="1">
    <location>
        <begin position="1"/>
        <end position="24"/>
    </location>
</feature>